<dbReference type="EC" id="3.1.3.16" evidence="1"/>
<reference evidence="1" key="1">
    <citation type="submission" date="2022-07" db="EMBL/GenBank/DDBJ databases">
        <title>Phylogenomic reconstructions and comparative analyses of Kickxellomycotina fungi.</title>
        <authorList>
            <person name="Reynolds N.K."/>
            <person name="Stajich J.E."/>
            <person name="Barry K."/>
            <person name="Grigoriev I.V."/>
            <person name="Crous P."/>
            <person name="Smith M.E."/>
        </authorList>
    </citation>
    <scope>NUCLEOTIDE SEQUENCE</scope>
    <source>
        <strain evidence="1">CBS 109366</strain>
    </source>
</reference>
<dbReference type="EMBL" id="JANBUJ010001319">
    <property type="protein sequence ID" value="KAJ2767862.1"/>
    <property type="molecule type" value="Genomic_DNA"/>
</dbReference>
<sequence>MASLLSNTLAPRFHAVLASAWISKRAAAKYIEEYVERVQLEAKPEKREAVAFAPPVQVQVLGIGDGSEYASLDAVDGGEDSLFHARVKQNLVYGVSDGVGGWNSSGIDPSVFSRSLTAYATAAAERSFLLHDSDEADPKGILRQAYAAMRHDGIPAYGSATALVMSLSLAAAKLRTAQLGDSTYVVLDSRQRARFVSTEQQHQFNTPFQLTILPPGSGDPRRTDADAGKGARFFRPQPAAQISAAAKEAIDQDDFGDLREDRLDSPADAQENTHALEHNELVVAATDGLFDNVRVDEVERLAERFMQAIAKVQRGPPPPATAAGARVPAVKDLFGGLAYSIAAQAVANYIQKDLRSPFAERAKLAGWSYAGGKPDDVTIMLAWIRDNSKADGHHAKL</sequence>
<evidence type="ECO:0000313" key="1">
    <source>
        <dbReference type="EMBL" id="KAJ2767862.1"/>
    </source>
</evidence>
<accession>A0ACC1JV09</accession>
<evidence type="ECO:0000313" key="2">
    <source>
        <dbReference type="Proteomes" id="UP001140234"/>
    </source>
</evidence>
<organism evidence="1 2">
    <name type="scientific">Coemansia nantahalensis</name>
    <dbReference type="NCBI Taxonomy" id="2789366"/>
    <lineage>
        <taxon>Eukaryota</taxon>
        <taxon>Fungi</taxon>
        <taxon>Fungi incertae sedis</taxon>
        <taxon>Zoopagomycota</taxon>
        <taxon>Kickxellomycotina</taxon>
        <taxon>Kickxellomycetes</taxon>
        <taxon>Kickxellales</taxon>
        <taxon>Kickxellaceae</taxon>
        <taxon>Coemansia</taxon>
    </lineage>
</organism>
<name>A0ACC1JV09_9FUNG</name>
<protein>
    <submittedName>
        <fullName evidence="1">Protein phosphatase 2C 7</fullName>
        <ecNumber evidence="1">3.1.3.16</ecNumber>
    </submittedName>
</protein>
<proteinExistence type="predicted"/>
<keyword evidence="1" id="KW-0378">Hydrolase</keyword>
<comment type="caution">
    <text evidence="1">The sequence shown here is derived from an EMBL/GenBank/DDBJ whole genome shotgun (WGS) entry which is preliminary data.</text>
</comment>
<keyword evidence="2" id="KW-1185">Reference proteome</keyword>
<gene>
    <name evidence="1" type="primary">PTC7</name>
    <name evidence="1" type="ORF">IWQ57_003779</name>
</gene>
<dbReference type="Proteomes" id="UP001140234">
    <property type="component" value="Unassembled WGS sequence"/>
</dbReference>